<protein>
    <submittedName>
        <fullName evidence="1">Uncharacterized protein</fullName>
    </submittedName>
</protein>
<accession>A0A915YGK4</accession>
<sequence length="218" mass="24636">MNIITTLGEQLDADLAGISSYKIERSRTKFGVPSKDISAKIEATYGLSDALKESLKSIYTQVKEISFYWSLNDAANDDLLAKDTWLNGGYGDYLKDQDLSGSMNLVSFDEMMQDKSYFSYLKGNGVEYLPLDKHWALGAGLKKDKGKVEDNVYLFNAEGAALMDMKIGVLEYIKLAAQARGFYYWQYAYLSKEGIYNKHLKEMLPKIFHNSALDLSNF</sequence>
<dbReference type="AlphaFoldDB" id="A0A915YGK4"/>
<dbReference type="Proteomes" id="UP001060919">
    <property type="component" value="Chromosome"/>
</dbReference>
<proteinExistence type="predicted"/>
<dbReference type="EMBL" id="AP026867">
    <property type="protein sequence ID" value="BDS12634.1"/>
    <property type="molecule type" value="Genomic_DNA"/>
</dbReference>
<dbReference type="RefSeq" id="WP_264787997.1">
    <property type="nucleotide sequence ID" value="NZ_AP026867.1"/>
</dbReference>
<evidence type="ECO:0000313" key="1">
    <source>
        <dbReference type="EMBL" id="BDS12634.1"/>
    </source>
</evidence>
<dbReference type="KEGG" id="aup:AsAng_0033580"/>
<keyword evidence="2" id="KW-1185">Reference proteome</keyword>
<gene>
    <name evidence="1" type="ORF">AsAng_0033580</name>
</gene>
<organism evidence="1 2">
    <name type="scientific">Aureispira anguillae</name>
    <dbReference type="NCBI Taxonomy" id="2864201"/>
    <lineage>
        <taxon>Bacteria</taxon>
        <taxon>Pseudomonadati</taxon>
        <taxon>Bacteroidota</taxon>
        <taxon>Saprospiria</taxon>
        <taxon>Saprospirales</taxon>
        <taxon>Saprospiraceae</taxon>
        <taxon>Aureispira</taxon>
    </lineage>
</organism>
<name>A0A915YGK4_9BACT</name>
<reference evidence="1" key="1">
    <citation type="submission" date="2022-09" db="EMBL/GenBank/DDBJ databases">
        <title>Aureispira anguillicida sp. nov., isolated from Leptocephalus of Japanese eel Anguilla japonica.</title>
        <authorList>
            <person name="Yuasa K."/>
            <person name="Mekata T."/>
            <person name="Ikunari K."/>
        </authorList>
    </citation>
    <scope>NUCLEOTIDE SEQUENCE</scope>
    <source>
        <strain evidence="1">EL160426</strain>
    </source>
</reference>
<evidence type="ECO:0000313" key="2">
    <source>
        <dbReference type="Proteomes" id="UP001060919"/>
    </source>
</evidence>